<dbReference type="PANTHER" id="PTHR36925">
    <property type="entry name" value="COBALT-PRECORRIN-6A REDUCTASE"/>
    <property type="match status" value="1"/>
</dbReference>
<evidence type="ECO:0000256" key="1">
    <source>
        <dbReference type="ARBA" id="ARBA00004953"/>
    </source>
</evidence>
<evidence type="ECO:0000256" key="3">
    <source>
        <dbReference type="ARBA" id="ARBA00023002"/>
    </source>
</evidence>
<keyword evidence="3" id="KW-0560">Oxidoreductase</keyword>
<sequence length="245" mass="28478">MKTVLILGGTSETRDVLRLLNQRKIRPIVSTLTDWDLKLPLNIKRIEGPLTLEKFVHLLQTEDIQTVIDITHPFACRISELAFKVCKEFNIPLLSYIRPEWLPRGEHVFLVADHIEAKHLLLKWRRPFLLTIGLKNLLTYRDCFAANIPFWIKVLEKSYNKVISLGINKKNILPLPPRLSIVEWERIILPKNIQVLVTKSSGKQGGLEEKDLFTKKHNIRLIIVKRPVKKIGTPFDRLENLVEHI</sequence>
<gene>
    <name evidence="4" type="ORF">SAMN04488516_102295</name>
</gene>
<accession>A0A1H0BUI2</accession>
<name>A0A1H0BUI2_9BACT</name>
<keyword evidence="5" id="KW-1185">Reference proteome</keyword>
<evidence type="ECO:0000313" key="4">
    <source>
        <dbReference type="EMBL" id="SDN49272.1"/>
    </source>
</evidence>
<dbReference type="InterPro" id="IPR003723">
    <property type="entry name" value="Precorrin-6x_reduct"/>
</dbReference>
<dbReference type="EMBL" id="FNIN01000002">
    <property type="protein sequence ID" value="SDN49272.1"/>
    <property type="molecule type" value="Genomic_DNA"/>
</dbReference>
<dbReference type="GO" id="GO:0009236">
    <property type="term" value="P:cobalamin biosynthetic process"/>
    <property type="evidence" value="ECO:0007669"/>
    <property type="project" value="UniProtKB-UniPathway"/>
</dbReference>
<evidence type="ECO:0000313" key="5">
    <source>
        <dbReference type="Proteomes" id="UP000199602"/>
    </source>
</evidence>
<dbReference type="GO" id="GO:0016994">
    <property type="term" value="F:precorrin-6A reductase activity"/>
    <property type="evidence" value="ECO:0007669"/>
    <property type="project" value="InterPro"/>
</dbReference>
<keyword evidence="2" id="KW-0169">Cobalamin biosynthesis</keyword>
<comment type="pathway">
    <text evidence="1">Cofactor biosynthesis; adenosylcobalamin biosynthesis.</text>
</comment>
<dbReference type="Proteomes" id="UP000199602">
    <property type="component" value="Unassembled WGS sequence"/>
</dbReference>
<dbReference type="PANTHER" id="PTHR36925:SF1">
    <property type="entry name" value="COBALT-PRECORRIN-6A REDUCTASE"/>
    <property type="match status" value="1"/>
</dbReference>
<dbReference type="STRING" id="206665.SAMN04488516_102295"/>
<evidence type="ECO:0000256" key="2">
    <source>
        <dbReference type="ARBA" id="ARBA00022573"/>
    </source>
</evidence>
<dbReference type="AlphaFoldDB" id="A0A1H0BUI2"/>
<organism evidence="4 5">
    <name type="scientific">Desulfonauticus submarinus</name>
    <dbReference type="NCBI Taxonomy" id="206665"/>
    <lineage>
        <taxon>Bacteria</taxon>
        <taxon>Pseudomonadati</taxon>
        <taxon>Thermodesulfobacteriota</taxon>
        <taxon>Desulfovibrionia</taxon>
        <taxon>Desulfovibrionales</taxon>
        <taxon>Desulfonauticaceae</taxon>
        <taxon>Desulfonauticus</taxon>
    </lineage>
</organism>
<dbReference type="UniPathway" id="UPA00148"/>
<dbReference type="PROSITE" id="PS51014">
    <property type="entry name" value="COBK_CBIJ"/>
    <property type="match status" value="1"/>
</dbReference>
<proteinExistence type="predicted"/>
<dbReference type="Pfam" id="PF02571">
    <property type="entry name" value="CbiJ"/>
    <property type="match status" value="1"/>
</dbReference>
<dbReference type="RefSeq" id="WP_092063681.1">
    <property type="nucleotide sequence ID" value="NZ_FNIN01000002.1"/>
</dbReference>
<reference evidence="4 5" key="1">
    <citation type="submission" date="2016-10" db="EMBL/GenBank/DDBJ databases">
        <authorList>
            <person name="de Groot N.N."/>
        </authorList>
    </citation>
    <scope>NUCLEOTIDE SEQUENCE [LARGE SCALE GENOMIC DNA]</scope>
    <source>
        <strain evidence="4 5">DSM 15269</strain>
    </source>
</reference>
<protein>
    <submittedName>
        <fullName evidence="4">Precorrin-6A/cobalt-precorrin-6A reductase</fullName>
    </submittedName>
</protein>
<dbReference type="OrthoDB" id="9780707at2"/>